<protein>
    <submittedName>
        <fullName evidence="2">Helix-turn-helix transcriptional regulator</fullName>
    </submittedName>
</protein>
<dbReference type="GO" id="GO:0003677">
    <property type="term" value="F:DNA binding"/>
    <property type="evidence" value="ECO:0007669"/>
    <property type="project" value="InterPro"/>
</dbReference>
<dbReference type="OrthoDB" id="770730at2"/>
<dbReference type="InterPro" id="IPR010982">
    <property type="entry name" value="Lambda_DNA-bd_dom_sf"/>
</dbReference>
<keyword evidence="3" id="KW-1185">Reference proteome</keyword>
<feature type="domain" description="HTH cro/C1-type" evidence="1">
    <location>
        <begin position="22"/>
        <end position="76"/>
    </location>
</feature>
<dbReference type="Pfam" id="PF01381">
    <property type="entry name" value="HTH_3"/>
    <property type="match status" value="1"/>
</dbReference>
<dbReference type="SUPFAM" id="SSF47413">
    <property type="entry name" value="lambda repressor-like DNA-binding domains"/>
    <property type="match status" value="1"/>
</dbReference>
<dbReference type="Gene3D" id="1.10.260.40">
    <property type="entry name" value="lambda repressor-like DNA-binding domains"/>
    <property type="match status" value="1"/>
</dbReference>
<dbReference type="AlphaFoldDB" id="A0A5C6LNX4"/>
<dbReference type="InterPro" id="IPR001387">
    <property type="entry name" value="Cro/C1-type_HTH"/>
</dbReference>
<name>A0A5C6LNX4_9BACT</name>
<accession>A0A5C6LNX4</accession>
<reference evidence="2 3" key="1">
    <citation type="submission" date="2019-08" db="EMBL/GenBank/DDBJ databases">
        <title>Whole genome sequencing of chitin degrading bacteria Chitinophaga pinensis YS16.</title>
        <authorList>
            <person name="Singh R.P."/>
            <person name="Manchanda G."/>
            <person name="Maurya I.K."/>
            <person name="Joshi N.K."/>
            <person name="Srivastava A.K."/>
        </authorList>
    </citation>
    <scope>NUCLEOTIDE SEQUENCE [LARGE SCALE GENOMIC DNA]</scope>
    <source>
        <strain evidence="2 3">YS-16</strain>
    </source>
</reference>
<organism evidence="2 3">
    <name type="scientific">Chitinophaga pinensis</name>
    <dbReference type="NCBI Taxonomy" id="79329"/>
    <lineage>
        <taxon>Bacteria</taxon>
        <taxon>Pseudomonadati</taxon>
        <taxon>Bacteroidota</taxon>
        <taxon>Chitinophagia</taxon>
        <taxon>Chitinophagales</taxon>
        <taxon>Chitinophagaceae</taxon>
        <taxon>Chitinophaga</taxon>
    </lineage>
</organism>
<dbReference type="CDD" id="cd00093">
    <property type="entry name" value="HTH_XRE"/>
    <property type="match status" value="1"/>
</dbReference>
<dbReference type="EMBL" id="VOHS01000030">
    <property type="protein sequence ID" value="TWV97406.1"/>
    <property type="molecule type" value="Genomic_DNA"/>
</dbReference>
<dbReference type="Proteomes" id="UP000318815">
    <property type="component" value="Unassembled WGS sequence"/>
</dbReference>
<comment type="caution">
    <text evidence="2">The sequence shown here is derived from an EMBL/GenBank/DDBJ whole genome shotgun (WGS) entry which is preliminary data.</text>
</comment>
<proteinExistence type="predicted"/>
<gene>
    <name evidence="2" type="ORF">FEF09_22060</name>
</gene>
<sequence length="135" mass="15018">MNAVPLYAQERAAMSLDVVDRIEAILEMKGMSHRELAAALGKSESEISKWMRGTHNFTFETIAKINLALGVKVIEIPKGGRRKPVTGHLQPTYATVLPLSSIVRGKDIQEVNVHSPLYKVPEGRMMSLPFVLKKH</sequence>
<evidence type="ECO:0000313" key="2">
    <source>
        <dbReference type="EMBL" id="TWV97406.1"/>
    </source>
</evidence>
<dbReference type="SMART" id="SM00530">
    <property type="entry name" value="HTH_XRE"/>
    <property type="match status" value="1"/>
</dbReference>
<evidence type="ECO:0000259" key="1">
    <source>
        <dbReference type="PROSITE" id="PS50943"/>
    </source>
</evidence>
<evidence type="ECO:0000313" key="3">
    <source>
        <dbReference type="Proteomes" id="UP000318815"/>
    </source>
</evidence>
<dbReference type="PROSITE" id="PS50943">
    <property type="entry name" value="HTH_CROC1"/>
    <property type="match status" value="1"/>
</dbReference>